<dbReference type="InParanoid" id="A0A401GYT4"/>
<evidence type="ECO:0000313" key="3">
    <source>
        <dbReference type="Proteomes" id="UP000287166"/>
    </source>
</evidence>
<dbReference type="Proteomes" id="UP000287166">
    <property type="component" value="Unassembled WGS sequence"/>
</dbReference>
<name>A0A401GYT4_9APHY</name>
<organism evidence="2 3">
    <name type="scientific">Sparassis crispa</name>
    <dbReference type="NCBI Taxonomy" id="139825"/>
    <lineage>
        <taxon>Eukaryota</taxon>
        <taxon>Fungi</taxon>
        <taxon>Dikarya</taxon>
        <taxon>Basidiomycota</taxon>
        <taxon>Agaricomycotina</taxon>
        <taxon>Agaricomycetes</taxon>
        <taxon>Polyporales</taxon>
        <taxon>Sparassidaceae</taxon>
        <taxon>Sparassis</taxon>
    </lineage>
</organism>
<reference evidence="2 3" key="1">
    <citation type="journal article" date="2018" name="Sci. Rep.">
        <title>Genome sequence of the cauliflower mushroom Sparassis crispa (Hanabiratake) and its association with beneficial usage.</title>
        <authorList>
            <person name="Kiyama R."/>
            <person name="Furutani Y."/>
            <person name="Kawaguchi K."/>
            <person name="Nakanishi T."/>
        </authorList>
    </citation>
    <scope>NUCLEOTIDE SEQUENCE [LARGE SCALE GENOMIC DNA]</scope>
</reference>
<feature type="compositionally biased region" description="Basic and acidic residues" evidence="1">
    <location>
        <begin position="51"/>
        <end position="77"/>
    </location>
</feature>
<evidence type="ECO:0000313" key="2">
    <source>
        <dbReference type="EMBL" id="GBE87320.1"/>
    </source>
</evidence>
<feature type="region of interest" description="Disordered" evidence="1">
    <location>
        <begin position="51"/>
        <end position="89"/>
    </location>
</feature>
<gene>
    <name evidence="2" type="ORF">SCP_1005680</name>
</gene>
<dbReference type="EMBL" id="BFAD01000010">
    <property type="protein sequence ID" value="GBE87320.1"/>
    <property type="molecule type" value="Genomic_DNA"/>
</dbReference>
<dbReference type="RefSeq" id="XP_027618233.1">
    <property type="nucleotide sequence ID" value="XM_027762432.1"/>
</dbReference>
<accession>A0A401GYT4</accession>
<protein>
    <submittedName>
        <fullName evidence="2">Uncharacterized protein</fullName>
    </submittedName>
</protein>
<evidence type="ECO:0000256" key="1">
    <source>
        <dbReference type="SAM" id="MobiDB-lite"/>
    </source>
</evidence>
<keyword evidence="3" id="KW-1185">Reference proteome</keyword>
<dbReference type="GeneID" id="38784237"/>
<comment type="caution">
    <text evidence="2">The sequence shown here is derived from an EMBL/GenBank/DDBJ whole genome shotgun (WGS) entry which is preliminary data.</text>
</comment>
<sequence length="196" mass="21574">MFRHEGVVRRLREWEAPFEVFAARTVRPQRRTQCDGPLLLRVPRVWLDRVDEGGGASRRDGHVRGDRDGGVRGDRNGGRGCPSTHDPGPSLLRVPHVWLDRVDEGGGAWCRDGDVRGDWDGGVQVDSDGERACPSTHYPGPLLLRVPRVWLAPADEDGGLRVEWDGGVWPSTYAPAGRRSAFPALASDLLEVVSTV</sequence>
<dbReference type="AlphaFoldDB" id="A0A401GYT4"/>
<proteinExistence type="predicted"/>